<organism evidence="2 3">
    <name type="scientific">Nesterenkonia xinjiangensis</name>
    <dbReference type="NCBI Taxonomy" id="225327"/>
    <lineage>
        <taxon>Bacteria</taxon>
        <taxon>Bacillati</taxon>
        <taxon>Actinomycetota</taxon>
        <taxon>Actinomycetes</taxon>
        <taxon>Micrococcales</taxon>
        <taxon>Micrococcaceae</taxon>
        <taxon>Nesterenkonia</taxon>
    </lineage>
</organism>
<feature type="transmembrane region" description="Helical" evidence="1">
    <location>
        <begin position="26"/>
        <end position="48"/>
    </location>
</feature>
<dbReference type="Proteomes" id="UP000535437">
    <property type="component" value="Unassembled WGS sequence"/>
</dbReference>
<comment type="caution">
    <text evidence="2">The sequence shown here is derived from an EMBL/GenBank/DDBJ whole genome shotgun (WGS) entry which is preliminary data.</text>
</comment>
<reference evidence="2 3" key="1">
    <citation type="submission" date="2020-07" db="EMBL/GenBank/DDBJ databases">
        <title>Sequencing the genomes of 1000 actinobacteria strains.</title>
        <authorList>
            <person name="Klenk H.-P."/>
        </authorList>
    </citation>
    <scope>NUCLEOTIDE SEQUENCE [LARGE SCALE GENOMIC DNA]</scope>
    <source>
        <strain evidence="2 3">DSM 15475</strain>
    </source>
</reference>
<proteinExistence type="predicted"/>
<keyword evidence="3" id="KW-1185">Reference proteome</keyword>
<sequence>MALWHFGTLALVVAMGLQYVGIAGSIINFAFGAVVVGGALATALAFGLGGGIPQPAR</sequence>
<gene>
    <name evidence="2" type="ORF">HNR09_002942</name>
</gene>
<dbReference type="AlphaFoldDB" id="A0A7Z0GQP1"/>
<keyword evidence="1" id="KW-0472">Membrane</keyword>
<name>A0A7Z0GQP1_9MICC</name>
<dbReference type="EMBL" id="JACCFY010000001">
    <property type="protein sequence ID" value="NYJ79531.1"/>
    <property type="molecule type" value="Genomic_DNA"/>
</dbReference>
<evidence type="ECO:0000313" key="3">
    <source>
        <dbReference type="Proteomes" id="UP000535437"/>
    </source>
</evidence>
<keyword evidence="1" id="KW-0812">Transmembrane</keyword>
<evidence type="ECO:0000256" key="1">
    <source>
        <dbReference type="SAM" id="Phobius"/>
    </source>
</evidence>
<protein>
    <submittedName>
        <fullName evidence="2">Branched-subunit amino acid ABC-type transport system permease component</fullName>
    </submittedName>
</protein>
<accession>A0A7Z0GQP1</accession>
<keyword evidence="1" id="KW-1133">Transmembrane helix</keyword>
<evidence type="ECO:0000313" key="2">
    <source>
        <dbReference type="EMBL" id="NYJ79531.1"/>
    </source>
</evidence>
<dbReference type="RefSeq" id="WP_179540185.1">
    <property type="nucleotide sequence ID" value="NZ_BAAALL010000007.1"/>
</dbReference>